<name>C3JXD9_CAEEL</name>
<protein>
    <submittedName>
        <fullName evidence="2">Secreted protein</fullName>
    </submittedName>
</protein>
<gene>
    <name evidence="2" type="ORF">CELE_R155.5</name>
    <name evidence="2 4" type="ORF">R155.5</name>
</gene>
<proteinExistence type="predicted"/>
<dbReference type="WormBase" id="R155.5">
    <property type="protein sequence ID" value="CE43700"/>
    <property type="gene ID" value="WBGene00189953"/>
</dbReference>
<dbReference type="Proteomes" id="UP000001940">
    <property type="component" value="Chromosome III"/>
</dbReference>
<feature type="chain" id="PRO_5002928294" evidence="1">
    <location>
        <begin position="18"/>
        <end position="69"/>
    </location>
</feature>
<dbReference type="Bgee" id="WBGene00189953">
    <property type="expression patterns" value="Expressed in larva and 1 other cell type or tissue"/>
</dbReference>
<keyword evidence="1" id="KW-0732">Signal</keyword>
<evidence type="ECO:0000256" key="1">
    <source>
        <dbReference type="SAM" id="SignalP"/>
    </source>
</evidence>
<reference evidence="2 3" key="1">
    <citation type="journal article" date="1998" name="Science">
        <title>Genome sequence of the nematode C. elegans: a platform for investigating biology.</title>
        <authorList>
            <consortium name="The C. elegans sequencing consortium"/>
            <person name="Sulson J.E."/>
            <person name="Waterston R."/>
        </authorList>
    </citation>
    <scope>NUCLEOTIDE SEQUENCE [LARGE SCALE GENOMIC DNA]</scope>
    <source>
        <strain evidence="2 3">Bristol N2</strain>
    </source>
</reference>
<dbReference type="KEGG" id="cel:CELE_R155.5"/>
<evidence type="ECO:0000313" key="4">
    <source>
        <dbReference type="WormBase" id="R155.5"/>
    </source>
</evidence>
<dbReference type="AGR" id="WB:WBGene00189953"/>
<feature type="signal peptide" evidence="1">
    <location>
        <begin position="1"/>
        <end position="17"/>
    </location>
</feature>
<evidence type="ECO:0000313" key="2">
    <source>
        <dbReference type="EMBL" id="CCD71672.1"/>
    </source>
</evidence>
<organism evidence="2 3">
    <name type="scientific">Caenorhabditis elegans</name>
    <dbReference type="NCBI Taxonomy" id="6239"/>
    <lineage>
        <taxon>Eukaryota</taxon>
        <taxon>Metazoa</taxon>
        <taxon>Ecdysozoa</taxon>
        <taxon>Nematoda</taxon>
        <taxon>Chromadorea</taxon>
        <taxon>Rhabditida</taxon>
        <taxon>Rhabditina</taxon>
        <taxon>Rhabditomorpha</taxon>
        <taxon>Rhabditoidea</taxon>
        <taxon>Rhabditidae</taxon>
        <taxon>Peloderinae</taxon>
        <taxon>Caenorhabditis</taxon>
    </lineage>
</organism>
<sequence>MKIIPIVSLILWNTVHGAQLLPDLGTDDIGKNNEYLFHRIPRATDKEFKSSLIQMQMISYTFSAGNFLF</sequence>
<dbReference type="AlphaFoldDB" id="C3JXD9"/>
<dbReference type="CTD" id="13188637"/>
<dbReference type="RefSeq" id="NP_001254850.1">
    <property type="nucleotide sequence ID" value="NM_001267921.1"/>
</dbReference>
<dbReference type="PaxDb" id="6239-R155.5"/>
<accession>C3JXD9</accession>
<dbReference type="PhylomeDB" id="C3JXD9"/>
<keyword evidence="3" id="KW-1185">Reference proteome</keyword>
<dbReference type="InParanoid" id="C3JXD9"/>
<dbReference type="EMBL" id="BX284603">
    <property type="protein sequence ID" value="CCD71672.1"/>
    <property type="molecule type" value="Genomic_DNA"/>
</dbReference>
<evidence type="ECO:0000313" key="3">
    <source>
        <dbReference type="Proteomes" id="UP000001940"/>
    </source>
</evidence>
<dbReference type="HOGENOM" id="CLU_2778175_0_0_1"/>
<dbReference type="GeneID" id="13188637"/>